<gene>
    <name evidence="4" type="ORF">FDA94_11415</name>
</gene>
<dbReference type="AlphaFoldDB" id="A0A4U3MI01"/>
<dbReference type="Proteomes" id="UP000308705">
    <property type="component" value="Unassembled WGS sequence"/>
</dbReference>
<keyword evidence="5" id="KW-1185">Reference proteome</keyword>
<comment type="caution">
    <text evidence="4">The sequence shown here is derived from an EMBL/GenBank/DDBJ whole genome shotgun (WGS) entry which is preliminary data.</text>
</comment>
<dbReference type="PANTHER" id="PTHR43639">
    <property type="entry name" value="OXIDOREDUCTASE, SHORT-CHAIN DEHYDROGENASE/REDUCTASE FAMILY (AFU_ORTHOLOGUE AFUA_5G02870)"/>
    <property type="match status" value="1"/>
</dbReference>
<dbReference type="PANTHER" id="PTHR43639:SF1">
    <property type="entry name" value="SHORT-CHAIN DEHYDROGENASE_REDUCTASE FAMILY PROTEIN"/>
    <property type="match status" value="1"/>
</dbReference>
<feature type="domain" description="Ketoreductase" evidence="3">
    <location>
        <begin position="7"/>
        <end position="189"/>
    </location>
</feature>
<dbReference type="GO" id="GO:0047936">
    <property type="term" value="F:glucose 1-dehydrogenase [NAD(P)+] activity"/>
    <property type="evidence" value="ECO:0007669"/>
    <property type="project" value="UniProtKB-EC"/>
</dbReference>
<name>A0A4U3MI01_9ACTN</name>
<organism evidence="4 5">
    <name type="scientific">Herbidospora galbida</name>
    <dbReference type="NCBI Taxonomy" id="2575442"/>
    <lineage>
        <taxon>Bacteria</taxon>
        <taxon>Bacillati</taxon>
        <taxon>Actinomycetota</taxon>
        <taxon>Actinomycetes</taxon>
        <taxon>Streptosporangiales</taxon>
        <taxon>Streptosporangiaceae</taxon>
        <taxon>Herbidospora</taxon>
    </lineage>
</organism>
<dbReference type="InterPro" id="IPR036291">
    <property type="entry name" value="NAD(P)-bd_dom_sf"/>
</dbReference>
<protein>
    <submittedName>
        <fullName evidence="4">Glucose 1-dehydrogenase</fullName>
        <ecNumber evidence="4">1.1.1.47</ecNumber>
    </submittedName>
</protein>
<dbReference type="EC" id="1.1.1.47" evidence="4"/>
<evidence type="ECO:0000313" key="4">
    <source>
        <dbReference type="EMBL" id="TKK89108.1"/>
    </source>
</evidence>
<dbReference type="FunFam" id="3.40.50.720:FF:000084">
    <property type="entry name" value="Short-chain dehydrogenase reductase"/>
    <property type="match status" value="1"/>
</dbReference>
<dbReference type="NCBIfam" id="NF005559">
    <property type="entry name" value="PRK07231.1"/>
    <property type="match status" value="1"/>
</dbReference>
<dbReference type="Gene3D" id="3.40.50.720">
    <property type="entry name" value="NAD(P)-binding Rossmann-like Domain"/>
    <property type="match status" value="1"/>
</dbReference>
<dbReference type="InterPro" id="IPR002347">
    <property type="entry name" value="SDR_fam"/>
</dbReference>
<dbReference type="PRINTS" id="PR00081">
    <property type="entry name" value="GDHRDH"/>
</dbReference>
<dbReference type="RefSeq" id="WP_137247024.1">
    <property type="nucleotide sequence ID" value="NZ_SZQA01000008.1"/>
</dbReference>
<sequence length="250" mass="25974">MGALEAKAALVTGGSRGIGRAVVQKLAREGAHVVFSFNENRSAAEEVVAQVARFGGTAHAVRADMGCPDDVKLLFEQVVRRLGALDILVNNAAINPIRRIIDATADDFDRVMGVNAKGPFLAIQAASRILRAGGRIVNISSFGTRAPAEGLSLYLASKAALELLTAVAARELGARGITVNAVSPGVTDTELMRESSGASADETFDGITAKTALRRLGEPADIANVVAFLAGPDSQWITGQNLRATGGLIV</sequence>
<reference evidence="4 5" key="1">
    <citation type="submission" date="2019-04" db="EMBL/GenBank/DDBJ databases">
        <title>Herbidospora sp. NEAU-GS14.nov., a novel actinomycete isolated from soil.</title>
        <authorList>
            <person name="Han L."/>
        </authorList>
    </citation>
    <scope>NUCLEOTIDE SEQUENCE [LARGE SCALE GENOMIC DNA]</scope>
    <source>
        <strain evidence="4 5">NEAU-GS14</strain>
    </source>
</reference>
<accession>A0A4U3MI01</accession>
<proteinExistence type="inferred from homology"/>
<evidence type="ECO:0000256" key="1">
    <source>
        <dbReference type="ARBA" id="ARBA00006484"/>
    </source>
</evidence>
<dbReference type="InterPro" id="IPR057326">
    <property type="entry name" value="KR_dom"/>
</dbReference>
<evidence type="ECO:0000256" key="2">
    <source>
        <dbReference type="ARBA" id="ARBA00023002"/>
    </source>
</evidence>
<dbReference type="OrthoDB" id="3571370at2"/>
<evidence type="ECO:0000259" key="3">
    <source>
        <dbReference type="SMART" id="SM00822"/>
    </source>
</evidence>
<comment type="similarity">
    <text evidence="1">Belongs to the short-chain dehydrogenases/reductases (SDR) family.</text>
</comment>
<evidence type="ECO:0000313" key="5">
    <source>
        <dbReference type="Proteomes" id="UP000308705"/>
    </source>
</evidence>
<dbReference type="SMART" id="SM00822">
    <property type="entry name" value="PKS_KR"/>
    <property type="match status" value="1"/>
</dbReference>
<dbReference type="PRINTS" id="PR00080">
    <property type="entry name" value="SDRFAMILY"/>
</dbReference>
<dbReference type="Pfam" id="PF13561">
    <property type="entry name" value="adh_short_C2"/>
    <property type="match status" value="1"/>
</dbReference>
<dbReference type="SUPFAM" id="SSF51735">
    <property type="entry name" value="NAD(P)-binding Rossmann-fold domains"/>
    <property type="match status" value="1"/>
</dbReference>
<dbReference type="EMBL" id="SZQA01000008">
    <property type="protein sequence ID" value="TKK89108.1"/>
    <property type="molecule type" value="Genomic_DNA"/>
</dbReference>
<keyword evidence="2 4" id="KW-0560">Oxidoreductase</keyword>